<protein>
    <submittedName>
        <fullName evidence="1">Uncharacterized protein</fullName>
    </submittedName>
</protein>
<sequence length="68" mass="7667">VQRNMRKSMRLLSTEGLSDVVPPFESNLYAEERQLEMSTRAVDVLLAKIEAMKSRMDHAGTGNDSNIQ</sequence>
<gene>
    <name evidence="1" type="ORF">BCR44DRAFT_118198</name>
</gene>
<keyword evidence="2" id="KW-1185">Reference proteome</keyword>
<name>A0A1Y2HHA9_9FUNG</name>
<comment type="caution">
    <text evidence="1">The sequence shown here is derived from an EMBL/GenBank/DDBJ whole genome shotgun (WGS) entry which is preliminary data.</text>
</comment>
<organism evidence="1 2">
    <name type="scientific">Catenaria anguillulae PL171</name>
    <dbReference type="NCBI Taxonomy" id="765915"/>
    <lineage>
        <taxon>Eukaryota</taxon>
        <taxon>Fungi</taxon>
        <taxon>Fungi incertae sedis</taxon>
        <taxon>Blastocladiomycota</taxon>
        <taxon>Blastocladiomycetes</taxon>
        <taxon>Blastocladiales</taxon>
        <taxon>Catenariaceae</taxon>
        <taxon>Catenaria</taxon>
    </lineage>
</organism>
<dbReference type="EMBL" id="MCFL01000032">
    <property type="protein sequence ID" value="ORZ33919.1"/>
    <property type="molecule type" value="Genomic_DNA"/>
</dbReference>
<dbReference type="Proteomes" id="UP000193411">
    <property type="component" value="Unassembled WGS sequence"/>
</dbReference>
<accession>A0A1Y2HHA9</accession>
<dbReference type="OrthoDB" id="5535871at2759"/>
<evidence type="ECO:0000313" key="2">
    <source>
        <dbReference type="Proteomes" id="UP000193411"/>
    </source>
</evidence>
<proteinExistence type="predicted"/>
<reference evidence="1 2" key="1">
    <citation type="submission" date="2016-07" db="EMBL/GenBank/DDBJ databases">
        <title>Pervasive Adenine N6-methylation of Active Genes in Fungi.</title>
        <authorList>
            <consortium name="DOE Joint Genome Institute"/>
            <person name="Mondo S.J."/>
            <person name="Dannebaum R.O."/>
            <person name="Kuo R.C."/>
            <person name="Labutti K."/>
            <person name="Haridas S."/>
            <person name="Kuo A."/>
            <person name="Salamov A."/>
            <person name="Ahrendt S.R."/>
            <person name="Lipzen A."/>
            <person name="Sullivan W."/>
            <person name="Andreopoulos W.B."/>
            <person name="Clum A."/>
            <person name="Lindquist E."/>
            <person name="Daum C."/>
            <person name="Ramamoorthy G.K."/>
            <person name="Gryganskyi A."/>
            <person name="Culley D."/>
            <person name="Magnuson J.K."/>
            <person name="James T.Y."/>
            <person name="O'Malley M.A."/>
            <person name="Stajich J.E."/>
            <person name="Spatafora J.W."/>
            <person name="Visel A."/>
            <person name="Grigoriev I.V."/>
        </authorList>
    </citation>
    <scope>NUCLEOTIDE SEQUENCE [LARGE SCALE GENOMIC DNA]</scope>
    <source>
        <strain evidence="1 2">PL171</strain>
    </source>
</reference>
<dbReference type="AlphaFoldDB" id="A0A1Y2HHA9"/>
<evidence type="ECO:0000313" key="1">
    <source>
        <dbReference type="EMBL" id="ORZ33919.1"/>
    </source>
</evidence>
<feature type="non-terminal residue" evidence="1">
    <location>
        <position position="1"/>
    </location>
</feature>